<comment type="caution">
    <text evidence="8">The sequence shown here is derived from an EMBL/GenBank/DDBJ whole genome shotgun (WGS) entry which is preliminary data.</text>
</comment>
<feature type="non-terminal residue" evidence="8">
    <location>
        <position position="1"/>
    </location>
</feature>
<keyword evidence="3" id="KW-0547">Nucleotide-binding</keyword>
<dbReference type="Gene3D" id="3.30.565.10">
    <property type="entry name" value="Histidine kinase-like ATPase, C-terminal domain"/>
    <property type="match status" value="1"/>
</dbReference>
<keyword evidence="5" id="KW-0067">ATP-binding</keyword>
<dbReference type="InterPro" id="IPR004358">
    <property type="entry name" value="Sig_transdc_His_kin-like_C"/>
</dbReference>
<dbReference type="PROSITE" id="PS50109">
    <property type="entry name" value="HIS_KIN"/>
    <property type="match status" value="1"/>
</dbReference>
<dbReference type="SMART" id="SM00387">
    <property type="entry name" value="HATPase_c"/>
    <property type="match status" value="1"/>
</dbReference>
<dbReference type="EMBL" id="LAZR01025242">
    <property type="protein sequence ID" value="KKL72541.1"/>
    <property type="molecule type" value="Genomic_DNA"/>
</dbReference>
<evidence type="ECO:0000259" key="7">
    <source>
        <dbReference type="PROSITE" id="PS50109"/>
    </source>
</evidence>
<dbReference type="PANTHER" id="PTHR43065:SF10">
    <property type="entry name" value="PEROXIDE STRESS-ACTIVATED HISTIDINE KINASE MAK3"/>
    <property type="match status" value="1"/>
</dbReference>
<evidence type="ECO:0000256" key="6">
    <source>
        <dbReference type="ARBA" id="ARBA00023012"/>
    </source>
</evidence>
<keyword evidence="2" id="KW-0808">Transferase</keyword>
<dbReference type="InterPro" id="IPR005467">
    <property type="entry name" value="His_kinase_dom"/>
</dbReference>
<evidence type="ECO:0000313" key="8">
    <source>
        <dbReference type="EMBL" id="KKL72541.1"/>
    </source>
</evidence>
<organism evidence="8">
    <name type="scientific">marine sediment metagenome</name>
    <dbReference type="NCBI Taxonomy" id="412755"/>
    <lineage>
        <taxon>unclassified sequences</taxon>
        <taxon>metagenomes</taxon>
        <taxon>ecological metagenomes</taxon>
    </lineage>
</organism>
<keyword evidence="4" id="KW-0418">Kinase</keyword>
<dbReference type="SUPFAM" id="SSF55874">
    <property type="entry name" value="ATPase domain of HSP90 chaperone/DNA topoisomerase II/histidine kinase"/>
    <property type="match status" value="1"/>
</dbReference>
<proteinExistence type="predicted"/>
<dbReference type="AlphaFoldDB" id="A0A0F9F209"/>
<sequence>NLSRPEEKIKQNVNVNKIIEDTIDLYRSYLKKKNVKINLNLSGNVPDILTSPGQMGQVFINLVNNSVEAMGATLKPESRWKERTTADKEINIDTSLKKGEIVIKVSDNGPGISEEDIEHIFDPFYTKKKPLGMGIGLSICEKIIEGQKGTISAGNIPEGGAQFKITLPVK</sequence>
<name>A0A0F9F209_9ZZZZ</name>
<evidence type="ECO:0000256" key="5">
    <source>
        <dbReference type="ARBA" id="ARBA00022840"/>
    </source>
</evidence>
<dbReference type="GO" id="GO:0016301">
    <property type="term" value="F:kinase activity"/>
    <property type="evidence" value="ECO:0007669"/>
    <property type="project" value="UniProtKB-KW"/>
</dbReference>
<dbReference type="InterPro" id="IPR003594">
    <property type="entry name" value="HATPase_dom"/>
</dbReference>
<dbReference type="PRINTS" id="PR00344">
    <property type="entry name" value="BCTRLSENSOR"/>
</dbReference>
<keyword evidence="1" id="KW-0597">Phosphoprotein</keyword>
<feature type="domain" description="Histidine kinase" evidence="7">
    <location>
        <begin position="1"/>
        <end position="170"/>
    </location>
</feature>
<evidence type="ECO:0000256" key="3">
    <source>
        <dbReference type="ARBA" id="ARBA00022741"/>
    </source>
</evidence>
<evidence type="ECO:0000256" key="4">
    <source>
        <dbReference type="ARBA" id="ARBA00022777"/>
    </source>
</evidence>
<dbReference type="Pfam" id="PF02518">
    <property type="entry name" value="HATPase_c"/>
    <property type="match status" value="1"/>
</dbReference>
<dbReference type="GO" id="GO:0005524">
    <property type="term" value="F:ATP binding"/>
    <property type="evidence" value="ECO:0007669"/>
    <property type="project" value="UniProtKB-KW"/>
</dbReference>
<accession>A0A0F9F209</accession>
<keyword evidence="6" id="KW-0902">Two-component regulatory system</keyword>
<reference evidence="8" key="1">
    <citation type="journal article" date="2015" name="Nature">
        <title>Complex archaea that bridge the gap between prokaryotes and eukaryotes.</title>
        <authorList>
            <person name="Spang A."/>
            <person name="Saw J.H."/>
            <person name="Jorgensen S.L."/>
            <person name="Zaremba-Niedzwiedzka K."/>
            <person name="Martijn J."/>
            <person name="Lind A.E."/>
            <person name="van Eijk R."/>
            <person name="Schleper C."/>
            <person name="Guy L."/>
            <person name="Ettema T.J."/>
        </authorList>
    </citation>
    <scope>NUCLEOTIDE SEQUENCE</scope>
</reference>
<evidence type="ECO:0000256" key="2">
    <source>
        <dbReference type="ARBA" id="ARBA00022679"/>
    </source>
</evidence>
<gene>
    <name evidence="8" type="ORF">LCGC14_2083910</name>
</gene>
<dbReference type="PANTHER" id="PTHR43065">
    <property type="entry name" value="SENSOR HISTIDINE KINASE"/>
    <property type="match status" value="1"/>
</dbReference>
<dbReference type="InterPro" id="IPR036890">
    <property type="entry name" value="HATPase_C_sf"/>
</dbReference>
<evidence type="ECO:0000256" key="1">
    <source>
        <dbReference type="ARBA" id="ARBA00022553"/>
    </source>
</evidence>
<dbReference type="GO" id="GO:0000160">
    <property type="term" value="P:phosphorelay signal transduction system"/>
    <property type="evidence" value="ECO:0007669"/>
    <property type="project" value="UniProtKB-KW"/>
</dbReference>
<protein>
    <recommendedName>
        <fullName evidence="7">Histidine kinase domain-containing protein</fullName>
    </recommendedName>
</protein>